<dbReference type="Gene3D" id="2.160.10.10">
    <property type="entry name" value="Hexapeptide repeat proteins"/>
    <property type="match status" value="1"/>
</dbReference>
<dbReference type="InterPro" id="IPR045304">
    <property type="entry name" value="LbH_SAT"/>
</dbReference>
<dbReference type="EMBL" id="QCXX01000005">
    <property type="protein sequence ID" value="PUV22950.1"/>
    <property type="molecule type" value="Genomic_DNA"/>
</dbReference>
<evidence type="ECO:0000256" key="1">
    <source>
        <dbReference type="ARBA" id="ARBA00007274"/>
    </source>
</evidence>
<accession>A0A363NQF0</accession>
<dbReference type="InterPro" id="IPR001451">
    <property type="entry name" value="Hexapep"/>
</dbReference>
<comment type="caution">
    <text evidence="4">The sequence shown here is derived from an EMBL/GenBank/DDBJ whole genome shotgun (WGS) entry which is preliminary data.</text>
</comment>
<evidence type="ECO:0000313" key="5">
    <source>
        <dbReference type="Proteomes" id="UP000250831"/>
    </source>
</evidence>
<gene>
    <name evidence="4" type="ORF">DCO56_18690</name>
</gene>
<dbReference type="Pfam" id="PF00132">
    <property type="entry name" value="Hexapep"/>
    <property type="match status" value="1"/>
</dbReference>
<organism evidence="4 5">
    <name type="scientific">Sphingobacterium athyrii</name>
    <dbReference type="NCBI Taxonomy" id="2152717"/>
    <lineage>
        <taxon>Bacteria</taxon>
        <taxon>Pseudomonadati</taxon>
        <taxon>Bacteroidota</taxon>
        <taxon>Sphingobacteriia</taxon>
        <taxon>Sphingobacteriales</taxon>
        <taxon>Sphingobacteriaceae</taxon>
        <taxon>Sphingobacterium</taxon>
    </lineage>
</organism>
<dbReference type="OrthoDB" id="9814490at2"/>
<protein>
    <submittedName>
        <fullName evidence="4">Serine acetyltransferase</fullName>
    </submittedName>
</protein>
<dbReference type="GO" id="GO:0016746">
    <property type="term" value="F:acyltransferase activity"/>
    <property type="evidence" value="ECO:0007669"/>
    <property type="project" value="UniProtKB-KW"/>
</dbReference>
<keyword evidence="3" id="KW-0012">Acyltransferase</keyword>
<sequence>MTYYTNYKECLDYIRSDYTRYGKIPSFLKIMSEIILVRNHCFVYTFWWRMAKVRGFLSPIARYKHWRMSKKYGIQIPLAVNIGYGFYIGHGVGVIINPTAIIGNNVNISQFTTIGAHGKAAEIGDNVYIGPSVCIVNNVKVSSNSSIGAGAVVIKDVPENSTVAGVPAKVLNYDKLGMYINNRWNLKN</sequence>
<keyword evidence="2 4" id="KW-0808">Transferase</keyword>
<evidence type="ECO:0000313" key="4">
    <source>
        <dbReference type="EMBL" id="PUV22950.1"/>
    </source>
</evidence>
<comment type="similarity">
    <text evidence="1">Belongs to the transferase hexapeptide repeat family.</text>
</comment>
<dbReference type="PANTHER" id="PTHR42811">
    <property type="entry name" value="SERINE ACETYLTRANSFERASE"/>
    <property type="match status" value="1"/>
</dbReference>
<evidence type="ECO:0000256" key="2">
    <source>
        <dbReference type="ARBA" id="ARBA00022679"/>
    </source>
</evidence>
<name>A0A363NQF0_9SPHI</name>
<keyword evidence="5" id="KW-1185">Reference proteome</keyword>
<dbReference type="Proteomes" id="UP000250831">
    <property type="component" value="Unassembled WGS sequence"/>
</dbReference>
<dbReference type="AlphaFoldDB" id="A0A363NQF0"/>
<proteinExistence type="inferred from homology"/>
<dbReference type="SUPFAM" id="SSF51161">
    <property type="entry name" value="Trimeric LpxA-like enzymes"/>
    <property type="match status" value="1"/>
</dbReference>
<dbReference type="InterPro" id="IPR011004">
    <property type="entry name" value="Trimer_LpxA-like_sf"/>
</dbReference>
<dbReference type="CDD" id="cd03354">
    <property type="entry name" value="LbH_SAT"/>
    <property type="match status" value="1"/>
</dbReference>
<evidence type="ECO:0000256" key="3">
    <source>
        <dbReference type="ARBA" id="ARBA00023315"/>
    </source>
</evidence>
<reference evidence="4 5" key="1">
    <citation type="submission" date="2018-04" db="EMBL/GenBank/DDBJ databases">
        <title>Sphingobacterium sp. M46 Genome.</title>
        <authorList>
            <person name="Cheng J."/>
            <person name="Li Y."/>
        </authorList>
    </citation>
    <scope>NUCLEOTIDE SEQUENCE [LARGE SCALE GENOMIC DNA]</scope>
    <source>
        <strain evidence="4 5">M46</strain>
    </source>
</reference>